<gene>
    <name evidence="2" type="ORF">CARUB_v10016306mg</name>
</gene>
<dbReference type="EMBL" id="KB870807">
    <property type="protein sequence ID" value="EOA32976.1"/>
    <property type="molecule type" value="Genomic_DNA"/>
</dbReference>
<sequence length="74" mass="8457">MKNSYILLVVIVVVFISSSGEAKECYGRWICSREDKCKEECMDLYKGVGTCRMYSFPSIPTPVLSYMCDCNFDC</sequence>
<evidence type="ECO:0000313" key="2">
    <source>
        <dbReference type="EMBL" id="EOA32976.1"/>
    </source>
</evidence>
<protein>
    <recommendedName>
        <fullName evidence="4">Knottin scorpion toxin-like domain-containing protein</fullName>
    </recommendedName>
</protein>
<feature type="signal peptide" evidence="1">
    <location>
        <begin position="1"/>
        <end position="22"/>
    </location>
</feature>
<dbReference type="AlphaFoldDB" id="R0GBK0"/>
<organism evidence="2 3">
    <name type="scientific">Capsella rubella</name>
    <dbReference type="NCBI Taxonomy" id="81985"/>
    <lineage>
        <taxon>Eukaryota</taxon>
        <taxon>Viridiplantae</taxon>
        <taxon>Streptophyta</taxon>
        <taxon>Embryophyta</taxon>
        <taxon>Tracheophyta</taxon>
        <taxon>Spermatophyta</taxon>
        <taxon>Magnoliopsida</taxon>
        <taxon>eudicotyledons</taxon>
        <taxon>Gunneridae</taxon>
        <taxon>Pentapetalae</taxon>
        <taxon>rosids</taxon>
        <taxon>malvids</taxon>
        <taxon>Brassicales</taxon>
        <taxon>Brassicaceae</taxon>
        <taxon>Camelineae</taxon>
        <taxon>Capsella</taxon>
    </lineage>
</organism>
<reference evidence="3" key="1">
    <citation type="journal article" date="2013" name="Nat. Genet.">
        <title>The Capsella rubella genome and the genomic consequences of rapid mating system evolution.</title>
        <authorList>
            <person name="Slotte T."/>
            <person name="Hazzouri K.M."/>
            <person name="Agren J.A."/>
            <person name="Koenig D."/>
            <person name="Maumus F."/>
            <person name="Guo Y.L."/>
            <person name="Steige K."/>
            <person name="Platts A.E."/>
            <person name="Escobar J.S."/>
            <person name="Newman L.K."/>
            <person name="Wang W."/>
            <person name="Mandakova T."/>
            <person name="Vello E."/>
            <person name="Smith L.M."/>
            <person name="Henz S.R."/>
            <person name="Steffen J."/>
            <person name="Takuno S."/>
            <person name="Brandvain Y."/>
            <person name="Coop G."/>
            <person name="Andolfatto P."/>
            <person name="Hu T.T."/>
            <person name="Blanchette M."/>
            <person name="Clark R.M."/>
            <person name="Quesneville H."/>
            <person name="Nordborg M."/>
            <person name="Gaut B.S."/>
            <person name="Lysak M.A."/>
            <person name="Jenkins J."/>
            <person name="Grimwood J."/>
            <person name="Chapman J."/>
            <person name="Prochnik S."/>
            <person name="Shu S."/>
            <person name="Rokhsar D."/>
            <person name="Schmutz J."/>
            <person name="Weigel D."/>
            <person name="Wright S.I."/>
        </authorList>
    </citation>
    <scope>NUCLEOTIDE SEQUENCE [LARGE SCALE GENOMIC DNA]</scope>
    <source>
        <strain evidence="3">cv. Monte Gargano</strain>
    </source>
</reference>
<dbReference type="KEGG" id="crb:17893623"/>
<keyword evidence="1" id="KW-0732">Signal</keyword>
<accession>R0GBK0</accession>
<evidence type="ECO:0000313" key="3">
    <source>
        <dbReference type="Proteomes" id="UP000029121"/>
    </source>
</evidence>
<keyword evidence="3" id="KW-1185">Reference proteome</keyword>
<dbReference type="Proteomes" id="UP000029121">
    <property type="component" value="Unassembled WGS sequence"/>
</dbReference>
<proteinExistence type="predicted"/>
<feature type="chain" id="PRO_5004341801" description="Knottin scorpion toxin-like domain-containing protein" evidence="1">
    <location>
        <begin position="23"/>
        <end position="74"/>
    </location>
</feature>
<dbReference type="STRING" id="81985.R0GBK0"/>
<name>R0GBK0_9BRAS</name>
<evidence type="ECO:0000256" key="1">
    <source>
        <dbReference type="SAM" id="SignalP"/>
    </source>
</evidence>
<evidence type="ECO:0008006" key="4">
    <source>
        <dbReference type="Google" id="ProtNLM"/>
    </source>
</evidence>